<organism evidence="2 3">
    <name type="scientific">Acacia crassicarpa</name>
    <name type="common">northern wattle</name>
    <dbReference type="NCBI Taxonomy" id="499986"/>
    <lineage>
        <taxon>Eukaryota</taxon>
        <taxon>Viridiplantae</taxon>
        <taxon>Streptophyta</taxon>
        <taxon>Embryophyta</taxon>
        <taxon>Tracheophyta</taxon>
        <taxon>Spermatophyta</taxon>
        <taxon>Magnoliopsida</taxon>
        <taxon>eudicotyledons</taxon>
        <taxon>Gunneridae</taxon>
        <taxon>Pentapetalae</taxon>
        <taxon>rosids</taxon>
        <taxon>fabids</taxon>
        <taxon>Fabales</taxon>
        <taxon>Fabaceae</taxon>
        <taxon>Caesalpinioideae</taxon>
        <taxon>mimosoid clade</taxon>
        <taxon>Acacieae</taxon>
        <taxon>Acacia</taxon>
    </lineage>
</organism>
<dbReference type="InterPro" id="IPR011989">
    <property type="entry name" value="ARM-like"/>
</dbReference>
<dbReference type="GO" id="GO:0035556">
    <property type="term" value="P:intracellular signal transduction"/>
    <property type="evidence" value="ECO:0007669"/>
    <property type="project" value="TreeGrafter"/>
</dbReference>
<protein>
    <recommendedName>
        <fullName evidence="4">Mo25-like protein</fullName>
    </recommendedName>
</protein>
<dbReference type="Gene3D" id="1.25.10.10">
    <property type="entry name" value="Leucine-rich Repeat Variant"/>
    <property type="match status" value="1"/>
</dbReference>
<dbReference type="Pfam" id="PF08569">
    <property type="entry name" value="Mo25"/>
    <property type="match status" value="1"/>
</dbReference>
<dbReference type="AlphaFoldDB" id="A0AAE1TAX6"/>
<accession>A0AAE1TAX6</accession>
<evidence type="ECO:0000256" key="1">
    <source>
        <dbReference type="ARBA" id="ARBA00011012"/>
    </source>
</evidence>
<dbReference type="SUPFAM" id="SSF48371">
    <property type="entry name" value="ARM repeat"/>
    <property type="match status" value="1"/>
</dbReference>
<name>A0AAE1TAX6_9FABA</name>
<evidence type="ECO:0000313" key="3">
    <source>
        <dbReference type="Proteomes" id="UP001293593"/>
    </source>
</evidence>
<evidence type="ECO:0008006" key="4">
    <source>
        <dbReference type="Google" id="ProtNLM"/>
    </source>
</evidence>
<dbReference type="Proteomes" id="UP001293593">
    <property type="component" value="Unassembled WGS sequence"/>
</dbReference>
<dbReference type="PANTHER" id="PTHR10182:SF34">
    <property type="entry name" value="MO25-LIKE PROTEIN"/>
    <property type="match status" value="1"/>
</dbReference>
<dbReference type="PANTHER" id="PTHR10182">
    <property type="entry name" value="CALCIUM-BINDING PROTEIN 39-RELATED"/>
    <property type="match status" value="1"/>
</dbReference>
<comment type="caution">
    <text evidence="2">The sequence shown here is derived from an EMBL/GenBank/DDBJ whole genome shotgun (WGS) entry which is preliminary data.</text>
</comment>
<sequence length="339" mass="38828">MKKDVIKCIFKHKPRSPTDLVRHARELLVFVQTNNEARESKREEKLVELGKTILEIRTLLFGNGSVEPNPDACSQITQEFFKEDTFRLLVIALPKLDLAGRLHSKHVIANLQTQRVNSQLIASQYLEKNLDLLDILIPGYEDGDMALTYGPIAKECLRHQCVARYVLESDHMKKFFGYIQTPNFEIATDAFVTFRELLTRHKSTVAEFLSKNFDLFFQEYNAQLLESSSYITRRQGIKLLADMLLDRSNSAVMVRYVSSVGNLRILMNLLKEANKSIQLESFHAFKLFVANQNKPPEIVAILVTNKTKLLRLLASIEKEDEQFQADKGQIINEIAALEP</sequence>
<dbReference type="EMBL" id="JAWXYG010000003">
    <property type="protein sequence ID" value="KAK4279122.1"/>
    <property type="molecule type" value="Genomic_DNA"/>
</dbReference>
<keyword evidence="3" id="KW-1185">Reference proteome</keyword>
<evidence type="ECO:0000313" key="2">
    <source>
        <dbReference type="EMBL" id="KAK4279122.1"/>
    </source>
</evidence>
<proteinExistence type="inferred from homology"/>
<gene>
    <name evidence="2" type="ORF">QN277_016875</name>
</gene>
<comment type="similarity">
    <text evidence="1">Belongs to the Mo25 family.</text>
</comment>
<dbReference type="InterPro" id="IPR013878">
    <property type="entry name" value="Mo25"/>
</dbReference>
<dbReference type="GO" id="GO:0043539">
    <property type="term" value="F:protein serine/threonine kinase activator activity"/>
    <property type="evidence" value="ECO:0007669"/>
    <property type="project" value="TreeGrafter"/>
</dbReference>
<reference evidence="2" key="1">
    <citation type="submission" date="2023-10" db="EMBL/GenBank/DDBJ databases">
        <title>Chromosome-level genome of the transformable northern wattle, Acacia crassicarpa.</title>
        <authorList>
            <person name="Massaro I."/>
            <person name="Sinha N.R."/>
            <person name="Poethig S."/>
            <person name="Leichty A.R."/>
        </authorList>
    </citation>
    <scope>NUCLEOTIDE SEQUENCE</scope>
    <source>
        <strain evidence="2">Acra3RX</strain>
        <tissue evidence="2">Leaf</tissue>
    </source>
</reference>
<dbReference type="InterPro" id="IPR016024">
    <property type="entry name" value="ARM-type_fold"/>
</dbReference>